<gene>
    <name evidence="7" type="ORF">PR048_031371</name>
</gene>
<dbReference type="Proteomes" id="UP001159363">
    <property type="component" value="Chromosome 14"/>
</dbReference>
<name>A0ABQ9G955_9NEOP</name>
<dbReference type="EMBL" id="JARBHB010000015">
    <property type="protein sequence ID" value="KAJ8867569.1"/>
    <property type="molecule type" value="Genomic_DNA"/>
</dbReference>
<dbReference type="PANTHER" id="PTHR14186:SF20">
    <property type="entry name" value="CYSTEINE-RICH MOTOR NEURON 1 PROTEIN-LIKE"/>
    <property type="match status" value="1"/>
</dbReference>
<keyword evidence="3 5" id="KW-0732">Signal</keyword>
<sequence>MELWRVCAAAAALWVAAAAFSCVCSPAECEDVGEADCPRGGGTVWDACGCCRVCARVLDEPCGGPHGFHGACAAGLLCVLATDRPVQAAGSEGVCVRE</sequence>
<dbReference type="SMART" id="SM00121">
    <property type="entry name" value="IB"/>
    <property type="match status" value="1"/>
</dbReference>
<protein>
    <recommendedName>
        <fullName evidence="6">IGFBP N-terminal domain-containing protein</fullName>
    </recommendedName>
</protein>
<dbReference type="Gene3D" id="4.10.40.20">
    <property type="match status" value="1"/>
</dbReference>
<evidence type="ECO:0000256" key="2">
    <source>
        <dbReference type="ARBA" id="ARBA00022525"/>
    </source>
</evidence>
<evidence type="ECO:0000256" key="1">
    <source>
        <dbReference type="ARBA" id="ARBA00004613"/>
    </source>
</evidence>
<keyword evidence="8" id="KW-1185">Reference proteome</keyword>
<dbReference type="InterPro" id="IPR009030">
    <property type="entry name" value="Growth_fac_rcpt_cys_sf"/>
</dbReference>
<evidence type="ECO:0000313" key="7">
    <source>
        <dbReference type="EMBL" id="KAJ8867569.1"/>
    </source>
</evidence>
<accession>A0ABQ9G955</accession>
<organism evidence="7 8">
    <name type="scientific">Dryococelus australis</name>
    <dbReference type="NCBI Taxonomy" id="614101"/>
    <lineage>
        <taxon>Eukaryota</taxon>
        <taxon>Metazoa</taxon>
        <taxon>Ecdysozoa</taxon>
        <taxon>Arthropoda</taxon>
        <taxon>Hexapoda</taxon>
        <taxon>Insecta</taxon>
        <taxon>Pterygota</taxon>
        <taxon>Neoptera</taxon>
        <taxon>Polyneoptera</taxon>
        <taxon>Phasmatodea</taxon>
        <taxon>Verophasmatodea</taxon>
        <taxon>Anareolatae</taxon>
        <taxon>Phasmatidae</taxon>
        <taxon>Eurycanthinae</taxon>
        <taxon>Dryococelus</taxon>
    </lineage>
</organism>
<feature type="chain" id="PRO_5045711392" description="IGFBP N-terminal domain-containing protein" evidence="5">
    <location>
        <begin position="30"/>
        <end position="98"/>
    </location>
</feature>
<evidence type="ECO:0000256" key="3">
    <source>
        <dbReference type="ARBA" id="ARBA00022729"/>
    </source>
</evidence>
<comment type="subcellular location">
    <subcellularLocation>
        <location evidence="1">Secreted</location>
    </subcellularLocation>
</comment>
<keyword evidence="4" id="KW-1015">Disulfide bond</keyword>
<reference evidence="7 8" key="1">
    <citation type="submission" date="2023-02" db="EMBL/GenBank/DDBJ databases">
        <title>LHISI_Scaffold_Assembly.</title>
        <authorList>
            <person name="Stuart O.P."/>
            <person name="Cleave R."/>
            <person name="Magrath M.J.L."/>
            <person name="Mikheyev A.S."/>
        </authorList>
    </citation>
    <scope>NUCLEOTIDE SEQUENCE [LARGE SCALE GENOMIC DNA]</scope>
    <source>
        <strain evidence="7">Daus_M_001</strain>
        <tissue evidence="7">Leg muscle</tissue>
    </source>
</reference>
<proteinExistence type="predicted"/>
<evidence type="ECO:0000256" key="4">
    <source>
        <dbReference type="ARBA" id="ARBA00023157"/>
    </source>
</evidence>
<dbReference type="Pfam" id="PF00219">
    <property type="entry name" value="IGFBP"/>
    <property type="match status" value="1"/>
</dbReference>
<feature type="signal peptide" evidence="5">
    <location>
        <begin position="1"/>
        <end position="29"/>
    </location>
</feature>
<dbReference type="PANTHER" id="PTHR14186">
    <property type="entry name" value="INSULIN-LIKE GROWTH FACTOR BINDING PROTEIN-RELATED"/>
    <property type="match status" value="1"/>
</dbReference>
<comment type="caution">
    <text evidence="7">The sequence shown here is derived from an EMBL/GenBank/DDBJ whole genome shotgun (WGS) entry which is preliminary data.</text>
</comment>
<keyword evidence="2" id="KW-0964">Secreted</keyword>
<dbReference type="InterPro" id="IPR011390">
    <property type="entry name" value="IGFBP_rP_mac25"/>
</dbReference>
<dbReference type="PROSITE" id="PS51257">
    <property type="entry name" value="PROKAR_LIPOPROTEIN"/>
    <property type="match status" value="1"/>
</dbReference>
<dbReference type="PROSITE" id="PS51323">
    <property type="entry name" value="IGFBP_N_2"/>
    <property type="match status" value="1"/>
</dbReference>
<evidence type="ECO:0000259" key="6">
    <source>
        <dbReference type="PROSITE" id="PS51323"/>
    </source>
</evidence>
<evidence type="ECO:0000256" key="5">
    <source>
        <dbReference type="SAM" id="SignalP"/>
    </source>
</evidence>
<feature type="domain" description="IGFBP N-terminal" evidence="6">
    <location>
        <begin position="18"/>
        <end position="98"/>
    </location>
</feature>
<dbReference type="InterPro" id="IPR000867">
    <property type="entry name" value="IGFBP-like"/>
</dbReference>
<evidence type="ECO:0000313" key="8">
    <source>
        <dbReference type="Proteomes" id="UP001159363"/>
    </source>
</evidence>
<dbReference type="SUPFAM" id="SSF57184">
    <property type="entry name" value="Growth factor receptor domain"/>
    <property type="match status" value="1"/>
</dbReference>